<evidence type="ECO:0000313" key="2">
    <source>
        <dbReference type="Proteomes" id="UP000268016"/>
    </source>
</evidence>
<accession>A0A3N2R6D5</accession>
<reference evidence="1 2" key="1">
    <citation type="submission" date="2018-10" db="EMBL/GenBank/DDBJ databases">
        <title>Histidinibacterium lentulum gen. nov., sp. nov., a marine bacterium from the culture broth of Picochlorum sp. 122.</title>
        <authorList>
            <person name="Wang G."/>
        </authorList>
    </citation>
    <scope>NUCLEOTIDE SEQUENCE [LARGE SCALE GENOMIC DNA]</scope>
    <source>
        <strain evidence="1 2">B17</strain>
    </source>
</reference>
<dbReference type="AlphaFoldDB" id="A0A3N2R6D5"/>
<protein>
    <submittedName>
        <fullName evidence="1">Uncharacterized protein</fullName>
    </submittedName>
</protein>
<evidence type="ECO:0000313" key="1">
    <source>
        <dbReference type="EMBL" id="ROU02994.1"/>
    </source>
</evidence>
<sequence>MFGLSVIGGYAASVSLVAASAASGKPSSTDAREREAWSVHSFTCCAFRSDRSCALLATMMDDRGNEDYDT</sequence>
<dbReference type="Proteomes" id="UP000268016">
    <property type="component" value="Unassembled WGS sequence"/>
</dbReference>
<keyword evidence="2" id="KW-1185">Reference proteome</keyword>
<gene>
    <name evidence="1" type="ORF">EAT49_06765</name>
</gene>
<proteinExistence type="predicted"/>
<name>A0A3N2R6D5_9RHOB</name>
<dbReference type="EMBL" id="RDRB01000003">
    <property type="protein sequence ID" value="ROU02994.1"/>
    <property type="molecule type" value="Genomic_DNA"/>
</dbReference>
<organism evidence="1 2">
    <name type="scientific">Histidinibacterium lentulum</name>
    <dbReference type="NCBI Taxonomy" id="2480588"/>
    <lineage>
        <taxon>Bacteria</taxon>
        <taxon>Pseudomonadati</taxon>
        <taxon>Pseudomonadota</taxon>
        <taxon>Alphaproteobacteria</taxon>
        <taxon>Rhodobacterales</taxon>
        <taxon>Paracoccaceae</taxon>
        <taxon>Histidinibacterium</taxon>
    </lineage>
</organism>
<comment type="caution">
    <text evidence="1">The sequence shown here is derived from an EMBL/GenBank/DDBJ whole genome shotgun (WGS) entry which is preliminary data.</text>
</comment>